<comment type="caution">
    <text evidence="1">The sequence shown here is derived from an EMBL/GenBank/DDBJ whole genome shotgun (WGS) entry which is preliminary data.</text>
</comment>
<reference evidence="1" key="1">
    <citation type="thesis" date="2020" institute="ProQuest LLC" country="789 East Eisenhower Parkway, Ann Arbor, MI, USA">
        <title>Comparative Genomics and Chromosome Evolution.</title>
        <authorList>
            <person name="Mudd A.B."/>
        </authorList>
    </citation>
    <scope>NUCLEOTIDE SEQUENCE</scope>
    <source>
        <strain evidence="1">Female2</strain>
        <tissue evidence="1">Blood</tissue>
    </source>
</reference>
<gene>
    <name evidence="1" type="ORF">GDO86_008561</name>
</gene>
<dbReference type="AlphaFoldDB" id="A0A8T2J5J4"/>
<keyword evidence="2" id="KW-1185">Reference proteome</keyword>
<evidence type="ECO:0000313" key="2">
    <source>
        <dbReference type="Proteomes" id="UP000812440"/>
    </source>
</evidence>
<name>A0A8T2J5J4_9PIPI</name>
<dbReference type="Proteomes" id="UP000812440">
    <property type="component" value="Chromosome 4"/>
</dbReference>
<protein>
    <submittedName>
        <fullName evidence="1">Uncharacterized protein</fullName>
    </submittedName>
</protein>
<organism evidence="1 2">
    <name type="scientific">Hymenochirus boettgeri</name>
    <name type="common">Congo dwarf clawed frog</name>
    <dbReference type="NCBI Taxonomy" id="247094"/>
    <lineage>
        <taxon>Eukaryota</taxon>
        <taxon>Metazoa</taxon>
        <taxon>Chordata</taxon>
        <taxon>Craniata</taxon>
        <taxon>Vertebrata</taxon>
        <taxon>Euteleostomi</taxon>
        <taxon>Amphibia</taxon>
        <taxon>Batrachia</taxon>
        <taxon>Anura</taxon>
        <taxon>Pipoidea</taxon>
        <taxon>Pipidae</taxon>
        <taxon>Pipinae</taxon>
        <taxon>Hymenochirus</taxon>
    </lineage>
</organism>
<sequence>MSENEINCRAWRIVGFDRFHTEQTIHLHLKTAAEKNLLYLLQISRIITAFLSPSTTEIFLTAALNG</sequence>
<evidence type="ECO:0000313" key="1">
    <source>
        <dbReference type="EMBL" id="KAG8437911.1"/>
    </source>
</evidence>
<dbReference type="EMBL" id="JAACNH010000007">
    <property type="protein sequence ID" value="KAG8437911.1"/>
    <property type="molecule type" value="Genomic_DNA"/>
</dbReference>
<proteinExistence type="predicted"/>
<accession>A0A8T2J5J4</accession>